<comment type="caution">
    <text evidence="2">The sequence shown here is derived from an EMBL/GenBank/DDBJ whole genome shotgun (WGS) entry which is preliminary data.</text>
</comment>
<dbReference type="InterPro" id="IPR008868">
    <property type="entry name" value="TniB"/>
</dbReference>
<evidence type="ECO:0008006" key="4">
    <source>
        <dbReference type="Google" id="ProtNLM"/>
    </source>
</evidence>
<feature type="region of interest" description="Disordered" evidence="1">
    <location>
        <begin position="138"/>
        <end position="162"/>
    </location>
</feature>
<dbReference type="Proteomes" id="UP000234479">
    <property type="component" value="Unassembled WGS sequence"/>
</dbReference>
<sequence>MSAWSGILSGPGWSTTRRSEANNQPTSFGSVLWFELNDGLTEKRLYIDILTALNSPAPDTAAPRLQAMVMRHLSARGTRLMILDELQRVTELRPREQRAILNALKYLSNQLSMSLAGFGSGEAKALIKSDPHLEERFDKNRRGALTDRARAGERDRSLDFGV</sequence>
<organism evidence="2 3">
    <name type="scientific">Caulobacter zeae</name>
    <dbReference type="NCBI Taxonomy" id="2055137"/>
    <lineage>
        <taxon>Bacteria</taxon>
        <taxon>Pseudomonadati</taxon>
        <taxon>Pseudomonadota</taxon>
        <taxon>Alphaproteobacteria</taxon>
        <taxon>Caulobacterales</taxon>
        <taxon>Caulobacteraceae</taxon>
        <taxon>Caulobacter</taxon>
    </lineage>
</organism>
<dbReference type="Pfam" id="PF05621">
    <property type="entry name" value="TniB"/>
    <property type="match status" value="1"/>
</dbReference>
<dbReference type="SUPFAM" id="SSF52540">
    <property type="entry name" value="P-loop containing nucleoside triphosphate hydrolases"/>
    <property type="match status" value="1"/>
</dbReference>
<feature type="region of interest" description="Disordered" evidence="1">
    <location>
        <begin position="1"/>
        <end position="23"/>
    </location>
</feature>
<feature type="compositionally biased region" description="Polar residues" evidence="1">
    <location>
        <begin position="12"/>
        <end position="23"/>
    </location>
</feature>
<evidence type="ECO:0000313" key="3">
    <source>
        <dbReference type="Proteomes" id="UP000234479"/>
    </source>
</evidence>
<gene>
    <name evidence="2" type="ORF">SGCZBJ_10375</name>
</gene>
<name>A0A2N5DL70_9CAUL</name>
<reference evidence="2 3" key="1">
    <citation type="submission" date="2017-12" db="EMBL/GenBank/DDBJ databases">
        <title>The genome sequence of Caulobacter sp. 410.</title>
        <authorList>
            <person name="Gao J."/>
            <person name="Mao X."/>
            <person name="Sun J."/>
        </authorList>
    </citation>
    <scope>NUCLEOTIDE SEQUENCE [LARGE SCALE GENOMIC DNA]</scope>
    <source>
        <strain evidence="2 3">410</strain>
    </source>
</reference>
<dbReference type="AlphaFoldDB" id="A0A2N5DL70"/>
<dbReference type="InterPro" id="IPR027417">
    <property type="entry name" value="P-loop_NTPase"/>
</dbReference>
<protein>
    <recommendedName>
        <fullName evidence="4">AAA+ ATPase domain-containing protein</fullName>
    </recommendedName>
</protein>
<evidence type="ECO:0000313" key="2">
    <source>
        <dbReference type="EMBL" id="PLR26725.1"/>
    </source>
</evidence>
<dbReference type="RefSeq" id="WP_101717918.1">
    <property type="nucleotide sequence ID" value="NZ_PJRS01000018.1"/>
</dbReference>
<dbReference type="EMBL" id="PJRS01000018">
    <property type="protein sequence ID" value="PLR26725.1"/>
    <property type="molecule type" value="Genomic_DNA"/>
</dbReference>
<proteinExistence type="predicted"/>
<keyword evidence="3" id="KW-1185">Reference proteome</keyword>
<accession>A0A2N5DL70</accession>
<evidence type="ECO:0000256" key="1">
    <source>
        <dbReference type="SAM" id="MobiDB-lite"/>
    </source>
</evidence>
<dbReference type="OrthoDB" id="7193168at2"/>